<dbReference type="Pfam" id="PF12937">
    <property type="entry name" value="F-box-like"/>
    <property type="match status" value="1"/>
</dbReference>
<feature type="repeat" description="WD" evidence="9">
    <location>
        <begin position="376"/>
        <end position="419"/>
    </location>
</feature>
<evidence type="ECO:0000259" key="11">
    <source>
        <dbReference type="PROSITE" id="PS50181"/>
    </source>
</evidence>
<dbReference type="InterPro" id="IPR020472">
    <property type="entry name" value="WD40_PAC1"/>
</dbReference>
<evidence type="ECO:0000256" key="10">
    <source>
        <dbReference type="SAM" id="MobiDB-lite"/>
    </source>
</evidence>
<comment type="subunit">
    <text evidence="3">Component of the SCF(sconB) E3 ubiquitin ligase complex.</text>
</comment>
<feature type="repeat" description="WD" evidence="9">
    <location>
        <begin position="508"/>
        <end position="547"/>
    </location>
</feature>
<keyword evidence="13" id="KW-1185">Reference proteome</keyword>
<dbReference type="PANTHER" id="PTHR14604:SF4">
    <property type="entry name" value="F-BOX DOMAIN-CONTAINING PROTEIN"/>
    <property type="match status" value="1"/>
</dbReference>
<feature type="compositionally biased region" description="Basic and acidic residues" evidence="10">
    <location>
        <begin position="183"/>
        <end position="193"/>
    </location>
</feature>
<comment type="caution">
    <text evidence="12">The sequence shown here is derived from an EMBL/GenBank/DDBJ whole genome shotgun (WGS) entry which is preliminary data.</text>
</comment>
<proteinExistence type="inferred from homology"/>
<dbReference type="SMART" id="SM00320">
    <property type="entry name" value="WD40"/>
    <property type="match status" value="6"/>
</dbReference>
<dbReference type="EMBL" id="BAUL01000183">
    <property type="protein sequence ID" value="GAD97079.1"/>
    <property type="molecule type" value="Genomic_DNA"/>
</dbReference>
<feature type="region of interest" description="Disordered" evidence="10">
    <location>
        <begin position="173"/>
        <end position="292"/>
    </location>
</feature>
<dbReference type="AlphaFoldDB" id="V5FHA5"/>
<evidence type="ECO:0000256" key="9">
    <source>
        <dbReference type="PROSITE-ProRule" id="PRU00221"/>
    </source>
</evidence>
<dbReference type="InParanoid" id="V5FHA5"/>
<feature type="compositionally biased region" description="Polar residues" evidence="10">
    <location>
        <begin position="250"/>
        <end position="260"/>
    </location>
</feature>
<feature type="compositionally biased region" description="Basic residues" evidence="10">
    <location>
        <begin position="846"/>
        <end position="856"/>
    </location>
</feature>
<dbReference type="PROSITE" id="PS50294">
    <property type="entry name" value="WD_REPEATS_REGION"/>
    <property type="match status" value="4"/>
</dbReference>
<evidence type="ECO:0000313" key="12">
    <source>
        <dbReference type="EMBL" id="GAD97079.1"/>
    </source>
</evidence>
<accession>V5FHA5</accession>
<feature type="region of interest" description="Disordered" evidence="10">
    <location>
        <begin position="826"/>
        <end position="864"/>
    </location>
</feature>
<dbReference type="InterPro" id="IPR036322">
    <property type="entry name" value="WD40_repeat_dom_sf"/>
</dbReference>
<evidence type="ECO:0000256" key="6">
    <source>
        <dbReference type="ARBA" id="ARBA00022737"/>
    </source>
</evidence>
<evidence type="ECO:0000313" key="13">
    <source>
        <dbReference type="Proteomes" id="UP000018001"/>
    </source>
</evidence>
<dbReference type="Gene3D" id="2.130.10.10">
    <property type="entry name" value="YVTN repeat-like/Quinoprotein amine dehydrogenase"/>
    <property type="match status" value="2"/>
</dbReference>
<dbReference type="InterPro" id="IPR036047">
    <property type="entry name" value="F-box-like_dom_sf"/>
</dbReference>
<evidence type="ECO:0000256" key="1">
    <source>
        <dbReference type="ARBA" id="ARBA00002730"/>
    </source>
</evidence>
<keyword evidence="5 9" id="KW-0853">WD repeat</keyword>
<dbReference type="Pfam" id="PF00400">
    <property type="entry name" value="WD40"/>
    <property type="match status" value="5"/>
</dbReference>
<dbReference type="InterPro" id="IPR001680">
    <property type="entry name" value="WD40_rpt"/>
</dbReference>
<evidence type="ECO:0000256" key="3">
    <source>
        <dbReference type="ARBA" id="ARBA00011725"/>
    </source>
</evidence>
<dbReference type="HOGENOM" id="CLU_000288_103_0_1"/>
<keyword evidence="6" id="KW-0677">Repeat</keyword>
<feature type="domain" description="F-box" evidence="11">
    <location>
        <begin position="103"/>
        <end position="149"/>
    </location>
</feature>
<dbReference type="CDD" id="cd00200">
    <property type="entry name" value="WD40"/>
    <property type="match status" value="1"/>
</dbReference>
<dbReference type="SMART" id="SM00256">
    <property type="entry name" value="FBOX"/>
    <property type="match status" value="1"/>
</dbReference>
<dbReference type="InterPro" id="IPR001810">
    <property type="entry name" value="F-box_dom"/>
</dbReference>
<feature type="repeat" description="WD" evidence="9">
    <location>
        <begin position="420"/>
        <end position="450"/>
    </location>
</feature>
<organism evidence="12 13">
    <name type="scientific">Byssochlamys spectabilis (strain No. 5 / NBRC 109023)</name>
    <name type="common">Paecilomyces variotii</name>
    <dbReference type="NCBI Taxonomy" id="1356009"/>
    <lineage>
        <taxon>Eukaryota</taxon>
        <taxon>Fungi</taxon>
        <taxon>Dikarya</taxon>
        <taxon>Ascomycota</taxon>
        <taxon>Pezizomycotina</taxon>
        <taxon>Eurotiomycetes</taxon>
        <taxon>Eurotiomycetidae</taxon>
        <taxon>Eurotiales</taxon>
        <taxon>Thermoascaceae</taxon>
        <taxon>Paecilomyces</taxon>
    </lineage>
</organism>
<evidence type="ECO:0000256" key="5">
    <source>
        <dbReference type="ARBA" id="ARBA00022574"/>
    </source>
</evidence>
<gene>
    <name evidence="12" type="ORF">PVAR5_5748</name>
</gene>
<dbReference type="InterPro" id="IPR019775">
    <property type="entry name" value="WD40_repeat_CS"/>
</dbReference>
<dbReference type="InterPro" id="IPR050995">
    <property type="entry name" value="WD-F-box_domain-protein"/>
</dbReference>
<comment type="similarity">
    <text evidence="2">Belongs to the WD repeat MET30/SCONB/SCON-2 family.</text>
</comment>
<sequence length="913" mass="101014">MDTDPAAEAGIPHLLMQAANYRSDFTSPPLAASFKLDEGYSDETRSQAENEANPSSEDVMTLPAWVLAHSEADRAELAYSLLRTLRTSTVAAVVERLTPLLHMDPVLKLPPEITAEIFSYLDPATLLTASLASRVWRARILDSRLWRQLYIREGWGLDVDAIRRFDQQQAESAFAHNRKSRTRHADSDVSEPKLKKRVPPSWLESRGAGSPGENTNRTWSEQHESVEADAPPSVDDEGDREMRDVAYDRASSSSNGQHLSPRSREDSSIKTNNPKSSSSSSSSKRRSTSSLLVRLPSGSVRLNWPHIYKQRRRLEDNWLKGRFTNFQLPDPAHMEEAHQECVYAIQFSGKWLVSGSRDRSVRVWDLDTKRLWHRPLMGHTKSVLCLQFDPSPSEDVIISGSSDKNVIVWRFSTGEKLHEFTAHQDSVLNLRFDHRYLVTCSKDKFIKVWNRSELGPTDKDYPNLTKSPSVRFPSYIVDTKNIPSAVLEAEIANRHIKSLAPYSLLMTLEGHGAAVNAIQICEDEIVSASGDRLIKLWDIHTGTCVRTFVGHHKGIACVQSDGLRVVSGSNDDTVRIYDHASSAQVAVLQGHHNLVRTVQAGFGDQPGAEEALRLEAEAVDHSYWEAKRAGTLPEVTPSRRGRLAQRYNPGSRDPKDIIALGAKIPPGGGGGPWGRIVSGSYDETVIIWRRDREGNWVVGQRLRQEDALMNASPFNRGQPARGGILRVPNIPQHIQQLQAAQAQAQAQLAMQNAQGGAAPNVSTEGVTLQQNVQTQAVGNQVNGPDPRNAGAEGQPALPTWGQANAIQTTGQQGNIQAPAPQIQQIAQAAGNAQPPNEPVVPNQLPPHHHHHAHHGVNRPAFHNAPVQPTSRVFKLQFDARKIICASQDPRIVGWDFACDDEEIIEASPFFKGV</sequence>
<dbReference type="PANTHER" id="PTHR14604">
    <property type="entry name" value="WD40 REPEAT PF20"/>
    <property type="match status" value="1"/>
</dbReference>
<evidence type="ECO:0000256" key="7">
    <source>
        <dbReference type="ARBA" id="ARBA00030034"/>
    </source>
</evidence>
<dbReference type="PROSITE" id="PS00678">
    <property type="entry name" value="WD_REPEATS_1"/>
    <property type="match status" value="2"/>
</dbReference>
<comment type="function">
    <text evidence="1">Component of the SCF(sconB) E3 ubiquitin ligase complex involved in the regulation of sulfur metabolite repression, probably by mediating the inactivation or degradation of the metR transcription factor.</text>
</comment>
<dbReference type="Gene3D" id="1.20.1280.50">
    <property type="match status" value="1"/>
</dbReference>
<dbReference type="SUPFAM" id="SSF81383">
    <property type="entry name" value="F-box domain"/>
    <property type="match status" value="1"/>
</dbReference>
<dbReference type="SUPFAM" id="SSF50978">
    <property type="entry name" value="WD40 repeat-like"/>
    <property type="match status" value="1"/>
</dbReference>
<dbReference type="Proteomes" id="UP000018001">
    <property type="component" value="Unassembled WGS sequence"/>
</dbReference>
<feature type="compositionally biased region" description="Low complexity" evidence="10">
    <location>
        <begin position="269"/>
        <end position="292"/>
    </location>
</feature>
<protein>
    <recommendedName>
        <fullName evidence="4">Probable E3 ubiquitin ligase complex SCF subunit sconB</fullName>
    </recommendedName>
    <alternativeName>
        <fullName evidence="8">Sulfur controller B</fullName>
    </alternativeName>
    <alternativeName>
        <fullName evidence="7">Sulfur metabolite repression control protein B</fullName>
    </alternativeName>
</protein>
<feature type="repeat" description="WD" evidence="9">
    <location>
        <begin position="335"/>
        <end position="374"/>
    </location>
</feature>
<dbReference type="PROSITE" id="PS50181">
    <property type="entry name" value="FBOX"/>
    <property type="match status" value="1"/>
</dbReference>
<dbReference type="PROSITE" id="PS50082">
    <property type="entry name" value="WD_REPEATS_2"/>
    <property type="match status" value="4"/>
</dbReference>
<dbReference type="OrthoDB" id="19711at2759"/>
<evidence type="ECO:0000256" key="4">
    <source>
        <dbReference type="ARBA" id="ARBA00015819"/>
    </source>
</evidence>
<evidence type="ECO:0000256" key="2">
    <source>
        <dbReference type="ARBA" id="ARBA00007968"/>
    </source>
</evidence>
<dbReference type="InterPro" id="IPR015943">
    <property type="entry name" value="WD40/YVTN_repeat-like_dom_sf"/>
</dbReference>
<reference evidence="13" key="1">
    <citation type="journal article" date="2014" name="Genome Announc.">
        <title>Draft genome sequence of the formaldehyde-resistant fungus Byssochlamys spectabilis No. 5 (anamorph Paecilomyces variotii No. 5) (NBRC109023).</title>
        <authorList>
            <person name="Oka T."/>
            <person name="Ekino K."/>
            <person name="Fukuda K."/>
            <person name="Nomura Y."/>
        </authorList>
    </citation>
    <scope>NUCLEOTIDE SEQUENCE [LARGE SCALE GENOMIC DNA]</scope>
    <source>
        <strain evidence="13">No. 5 / NBRC 109023</strain>
    </source>
</reference>
<evidence type="ECO:0000256" key="8">
    <source>
        <dbReference type="ARBA" id="ARBA00032113"/>
    </source>
</evidence>
<dbReference type="PRINTS" id="PR00320">
    <property type="entry name" value="GPROTEINBRPT"/>
</dbReference>
<dbReference type="eggNOG" id="KOG0281">
    <property type="taxonomic scope" value="Eukaryota"/>
</dbReference>
<name>V5FHA5_BYSSN</name>